<dbReference type="InterPro" id="IPR000595">
    <property type="entry name" value="cNMP-bd_dom"/>
</dbReference>
<dbReference type="SUPFAM" id="SSF46785">
    <property type="entry name" value="Winged helix' DNA-binding domain"/>
    <property type="match status" value="1"/>
</dbReference>
<organism evidence="6 8">
    <name type="scientific">Anaerotruncus colihominis</name>
    <dbReference type="NCBI Taxonomy" id="169435"/>
    <lineage>
        <taxon>Bacteria</taxon>
        <taxon>Bacillati</taxon>
        <taxon>Bacillota</taxon>
        <taxon>Clostridia</taxon>
        <taxon>Eubacteriales</taxon>
        <taxon>Oscillospiraceae</taxon>
        <taxon>Anaerotruncus</taxon>
    </lineage>
</organism>
<dbReference type="InterPro" id="IPR014710">
    <property type="entry name" value="RmlC-like_jellyroll"/>
</dbReference>
<dbReference type="EMBL" id="NFKP01000002">
    <property type="protein sequence ID" value="OUP70905.1"/>
    <property type="molecule type" value="Genomic_DNA"/>
</dbReference>
<evidence type="ECO:0000259" key="5">
    <source>
        <dbReference type="PROSITE" id="PS51063"/>
    </source>
</evidence>
<proteinExistence type="predicted"/>
<dbReference type="GO" id="GO:0003677">
    <property type="term" value="F:DNA binding"/>
    <property type="evidence" value="ECO:0007669"/>
    <property type="project" value="UniProtKB-KW"/>
</dbReference>
<evidence type="ECO:0000256" key="1">
    <source>
        <dbReference type="ARBA" id="ARBA00023015"/>
    </source>
</evidence>
<dbReference type="CDD" id="cd00038">
    <property type="entry name" value="CAP_ED"/>
    <property type="match status" value="1"/>
</dbReference>
<reference evidence="6" key="2">
    <citation type="journal article" date="2018" name="BMC Genomics">
        <title>Whole genome sequencing and function prediction of 133 gut anaerobes isolated from chicken caecum in pure cultures.</title>
        <authorList>
            <person name="Medvecky M."/>
            <person name="Cejkova D."/>
            <person name="Polansky O."/>
            <person name="Karasova D."/>
            <person name="Kubasova T."/>
            <person name="Cizek A."/>
            <person name="Rychlik I."/>
        </authorList>
    </citation>
    <scope>NUCLEOTIDE SEQUENCE</scope>
    <source>
        <strain evidence="6">An175</strain>
    </source>
</reference>
<evidence type="ECO:0000313" key="9">
    <source>
        <dbReference type="Proteomes" id="UP000260828"/>
    </source>
</evidence>
<dbReference type="Gene3D" id="1.10.10.10">
    <property type="entry name" value="Winged helix-like DNA-binding domain superfamily/Winged helix DNA-binding domain"/>
    <property type="match status" value="1"/>
</dbReference>
<dbReference type="Pfam" id="PF13545">
    <property type="entry name" value="HTH_Crp_2"/>
    <property type="match status" value="1"/>
</dbReference>
<evidence type="ECO:0000256" key="3">
    <source>
        <dbReference type="ARBA" id="ARBA00023163"/>
    </source>
</evidence>
<reference evidence="8" key="1">
    <citation type="submission" date="2017-04" db="EMBL/GenBank/DDBJ databases">
        <title>Function of individual gut microbiota members based on whole genome sequencing of pure cultures obtained from chicken caecum.</title>
        <authorList>
            <person name="Medvecky M."/>
            <person name="Cejkova D."/>
            <person name="Polansky O."/>
            <person name="Karasova D."/>
            <person name="Kubasova T."/>
            <person name="Cizek A."/>
            <person name="Rychlik I."/>
        </authorList>
    </citation>
    <scope>NUCLEOTIDE SEQUENCE [LARGE SCALE GENOMIC DNA]</scope>
    <source>
        <strain evidence="8">An175</strain>
    </source>
</reference>
<sequence length="242" mass="27740">MRYAITKSRGTERGAIIVMTNKNFSPWIYCDLEQWGPLTNEKYLINVKEKNVLYNQEEDISHIYIVKSGRVRLSYFSSEGAEKIYIFALSGGMFGEETCFEPEAQFLHAATIVDCELYCIPKDQFLYHLSQDTALNVQVLSSMAHKIHLLMEHIRRLCFLDARSRVAAVFVDLVHVFGVPTKDGIKVQLPVIQQGIGNLVKASRLTVNQVIGEFEAMGLLEKKQNRWIIYNLDMLKEFSKIP</sequence>
<dbReference type="InterPro" id="IPR036388">
    <property type="entry name" value="WH-like_DNA-bd_sf"/>
</dbReference>
<protein>
    <submittedName>
        <fullName evidence="7">Crp/Fnr family transcriptional regulator</fullName>
    </submittedName>
</protein>
<comment type="caution">
    <text evidence="6">The sequence shown here is derived from an EMBL/GenBank/DDBJ whole genome shotgun (WGS) entry which is preliminary data.</text>
</comment>
<evidence type="ECO:0000256" key="2">
    <source>
        <dbReference type="ARBA" id="ARBA00023125"/>
    </source>
</evidence>
<dbReference type="AlphaFoldDB" id="A0A1Y4N7T8"/>
<evidence type="ECO:0000313" key="7">
    <source>
        <dbReference type="EMBL" id="RGE69751.1"/>
    </source>
</evidence>
<dbReference type="InterPro" id="IPR018490">
    <property type="entry name" value="cNMP-bd_dom_sf"/>
</dbReference>
<dbReference type="Pfam" id="PF00027">
    <property type="entry name" value="cNMP_binding"/>
    <property type="match status" value="1"/>
</dbReference>
<dbReference type="PROSITE" id="PS51063">
    <property type="entry name" value="HTH_CRP_2"/>
    <property type="match status" value="1"/>
</dbReference>
<dbReference type="PANTHER" id="PTHR24567:SF74">
    <property type="entry name" value="HTH-TYPE TRANSCRIPTIONAL REGULATOR ARCR"/>
    <property type="match status" value="1"/>
</dbReference>
<dbReference type="PANTHER" id="PTHR24567">
    <property type="entry name" value="CRP FAMILY TRANSCRIPTIONAL REGULATORY PROTEIN"/>
    <property type="match status" value="1"/>
</dbReference>
<feature type="domain" description="HTH crp-type" evidence="5">
    <location>
        <begin position="160"/>
        <end position="233"/>
    </location>
</feature>
<evidence type="ECO:0000313" key="8">
    <source>
        <dbReference type="Proteomes" id="UP000196386"/>
    </source>
</evidence>
<dbReference type="InterPro" id="IPR012318">
    <property type="entry name" value="HTH_CRP"/>
</dbReference>
<dbReference type="OrthoDB" id="9798104at2"/>
<keyword evidence="1" id="KW-0805">Transcription regulation</keyword>
<dbReference type="GO" id="GO:0003700">
    <property type="term" value="F:DNA-binding transcription factor activity"/>
    <property type="evidence" value="ECO:0007669"/>
    <property type="project" value="TreeGrafter"/>
</dbReference>
<keyword evidence="3" id="KW-0804">Transcription</keyword>
<dbReference type="SMART" id="SM00100">
    <property type="entry name" value="cNMP"/>
    <property type="match status" value="1"/>
</dbReference>
<feature type="domain" description="Cyclic nucleotide-binding" evidence="4">
    <location>
        <begin position="38"/>
        <end position="146"/>
    </location>
</feature>
<reference evidence="7 9" key="3">
    <citation type="submission" date="2018-08" db="EMBL/GenBank/DDBJ databases">
        <title>A genome reference for cultivated species of the human gut microbiota.</title>
        <authorList>
            <person name="Zou Y."/>
            <person name="Xue W."/>
            <person name="Luo G."/>
        </authorList>
    </citation>
    <scope>NUCLEOTIDE SEQUENCE [LARGE SCALE GENOMIC DNA]</scope>
    <source>
        <strain evidence="7 9">TF05-12AC</strain>
    </source>
</reference>
<dbReference type="InterPro" id="IPR050397">
    <property type="entry name" value="Env_Response_Regulators"/>
</dbReference>
<dbReference type="InterPro" id="IPR036390">
    <property type="entry name" value="WH_DNA-bd_sf"/>
</dbReference>
<keyword evidence="2" id="KW-0238">DNA-binding</keyword>
<gene>
    <name evidence="6" type="ORF">B5F11_02195</name>
    <name evidence="7" type="ORF">DXC40_01405</name>
</gene>
<dbReference type="PROSITE" id="PS50042">
    <property type="entry name" value="CNMP_BINDING_3"/>
    <property type="match status" value="1"/>
</dbReference>
<dbReference type="EMBL" id="QVME01000001">
    <property type="protein sequence ID" value="RGE69751.1"/>
    <property type="molecule type" value="Genomic_DNA"/>
</dbReference>
<dbReference type="SUPFAM" id="SSF51206">
    <property type="entry name" value="cAMP-binding domain-like"/>
    <property type="match status" value="1"/>
</dbReference>
<name>A0A1Y4N7T8_9FIRM</name>
<evidence type="ECO:0000259" key="4">
    <source>
        <dbReference type="PROSITE" id="PS50042"/>
    </source>
</evidence>
<dbReference type="Gene3D" id="2.60.120.10">
    <property type="entry name" value="Jelly Rolls"/>
    <property type="match status" value="1"/>
</dbReference>
<dbReference type="Proteomes" id="UP000260828">
    <property type="component" value="Unassembled WGS sequence"/>
</dbReference>
<accession>A0A1Y4N7T8</accession>
<evidence type="ECO:0000313" key="6">
    <source>
        <dbReference type="EMBL" id="OUP70905.1"/>
    </source>
</evidence>
<dbReference type="Proteomes" id="UP000196386">
    <property type="component" value="Unassembled WGS sequence"/>
</dbReference>
<dbReference type="GO" id="GO:0005829">
    <property type="term" value="C:cytosol"/>
    <property type="evidence" value="ECO:0007669"/>
    <property type="project" value="TreeGrafter"/>
</dbReference>